<feature type="signal peptide" evidence="2">
    <location>
        <begin position="1"/>
        <end position="20"/>
    </location>
</feature>
<organism evidence="3 4">
    <name type="scientific">Rubripirellula lacrimiformis</name>
    <dbReference type="NCBI Taxonomy" id="1930273"/>
    <lineage>
        <taxon>Bacteria</taxon>
        <taxon>Pseudomonadati</taxon>
        <taxon>Planctomycetota</taxon>
        <taxon>Planctomycetia</taxon>
        <taxon>Pirellulales</taxon>
        <taxon>Pirellulaceae</taxon>
        <taxon>Rubripirellula</taxon>
    </lineage>
</organism>
<feature type="transmembrane region" description="Helical" evidence="1">
    <location>
        <begin position="214"/>
        <end position="239"/>
    </location>
</feature>
<gene>
    <name evidence="3" type="ORF">K227x_49200</name>
</gene>
<dbReference type="Proteomes" id="UP000318538">
    <property type="component" value="Chromosome"/>
</dbReference>
<sequence precursor="true">MRHLIALILFVALVSPPVFHLAGAQDRAKPSSVDSGRGDLGGSDVGLSDVGLGDVDIQDPSLDRADVETDTEVLSAESIQRNLEGPIDAGDIAAASGWATNSGVVDWLGPLAPVALSPFFGVTCLSGLALWGPDWATDNAVLGVAGPLRNEWLFVIFMGLTLLTSLPRLTKVSKPFAQAVDRLETYAVIVILLVIKLVMSAQNPGDGELGGTPVAMVHLGIVSMTLDTLLAVAMVINILVINSVKFFFEFLVWLTPVPFLDAVFEVCNKSLCAALMMVYAFSPTIATGINLVLLLVAALMLRWISRRVRFYRTMVLDPVLAKFWTGFGTPRRPELIVFPKDDFGPFKAKSRLRLVGHSDKGWQLTEANWWMPSKEHRLSPESLPTVRRGWVMHSVVVKDESGREVCMTFSRRFDQVQLSKLLQQLGISEADADEIAKEEMASQFA</sequence>
<feature type="transmembrane region" description="Helical" evidence="1">
    <location>
        <begin position="183"/>
        <end position="202"/>
    </location>
</feature>
<dbReference type="OrthoDB" id="292498at2"/>
<feature type="transmembrane region" description="Helical" evidence="1">
    <location>
        <begin position="152"/>
        <end position="171"/>
    </location>
</feature>
<dbReference type="KEGG" id="rlc:K227x_49200"/>
<evidence type="ECO:0000256" key="2">
    <source>
        <dbReference type="SAM" id="SignalP"/>
    </source>
</evidence>
<evidence type="ECO:0008006" key="5">
    <source>
        <dbReference type="Google" id="ProtNLM"/>
    </source>
</evidence>
<feature type="transmembrane region" description="Helical" evidence="1">
    <location>
        <begin position="246"/>
        <end position="264"/>
    </location>
</feature>
<proteinExistence type="predicted"/>
<accession>A0A517NH90</accession>
<keyword evidence="1" id="KW-0812">Transmembrane</keyword>
<dbReference type="RefSeq" id="WP_145173227.1">
    <property type="nucleotide sequence ID" value="NZ_CP036525.1"/>
</dbReference>
<evidence type="ECO:0000313" key="4">
    <source>
        <dbReference type="Proteomes" id="UP000318538"/>
    </source>
</evidence>
<name>A0A517NH90_9BACT</name>
<keyword evidence="4" id="KW-1185">Reference proteome</keyword>
<keyword evidence="2" id="KW-0732">Signal</keyword>
<evidence type="ECO:0000256" key="1">
    <source>
        <dbReference type="SAM" id="Phobius"/>
    </source>
</evidence>
<reference evidence="3 4" key="1">
    <citation type="submission" date="2019-02" db="EMBL/GenBank/DDBJ databases">
        <title>Deep-cultivation of Planctomycetes and their phenomic and genomic characterization uncovers novel biology.</title>
        <authorList>
            <person name="Wiegand S."/>
            <person name="Jogler M."/>
            <person name="Boedeker C."/>
            <person name="Pinto D."/>
            <person name="Vollmers J."/>
            <person name="Rivas-Marin E."/>
            <person name="Kohn T."/>
            <person name="Peeters S.H."/>
            <person name="Heuer A."/>
            <person name="Rast P."/>
            <person name="Oberbeckmann S."/>
            <person name="Bunk B."/>
            <person name="Jeske O."/>
            <person name="Meyerdierks A."/>
            <person name="Storesund J.E."/>
            <person name="Kallscheuer N."/>
            <person name="Luecker S."/>
            <person name="Lage O.M."/>
            <person name="Pohl T."/>
            <person name="Merkel B.J."/>
            <person name="Hornburger P."/>
            <person name="Mueller R.-W."/>
            <person name="Bruemmer F."/>
            <person name="Labrenz M."/>
            <person name="Spormann A.M."/>
            <person name="Op den Camp H."/>
            <person name="Overmann J."/>
            <person name="Amann R."/>
            <person name="Jetten M.S.M."/>
            <person name="Mascher T."/>
            <person name="Medema M.H."/>
            <person name="Devos D.P."/>
            <person name="Kaster A.-K."/>
            <person name="Ovreas L."/>
            <person name="Rohde M."/>
            <person name="Galperin M.Y."/>
            <person name="Jogler C."/>
        </authorList>
    </citation>
    <scope>NUCLEOTIDE SEQUENCE [LARGE SCALE GENOMIC DNA]</scope>
    <source>
        <strain evidence="3 4">K22_7</strain>
    </source>
</reference>
<protein>
    <recommendedName>
        <fullName evidence="5">Transmembrane protein</fullName>
    </recommendedName>
</protein>
<dbReference type="AlphaFoldDB" id="A0A517NH90"/>
<feature type="transmembrane region" description="Helical" evidence="1">
    <location>
        <begin position="276"/>
        <end position="304"/>
    </location>
</feature>
<dbReference type="EMBL" id="CP036525">
    <property type="protein sequence ID" value="QDT06510.1"/>
    <property type="molecule type" value="Genomic_DNA"/>
</dbReference>
<evidence type="ECO:0000313" key="3">
    <source>
        <dbReference type="EMBL" id="QDT06510.1"/>
    </source>
</evidence>
<keyword evidence="1" id="KW-1133">Transmembrane helix</keyword>
<feature type="chain" id="PRO_5022074424" description="Transmembrane protein" evidence="2">
    <location>
        <begin position="21"/>
        <end position="445"/>
    </location>
</feature>
<keyword evidence="1" id="KW-0472">Membrane</keyword>